<accession>A0ABS5KYK8</accession>
<name>A0ABS5KYK8_9ACTN</name>
<dbReference type="InterPro" id="IPR029058">
    <property type="entry name" value="AB_hydrolase_fold"/>
</dbReference>
<dbReference type="InterPro" id="IPR050266">
    <property type="entry name" value="AB_hydrolase_sf"/>
</dbReference>
<evidence type="ECO:0000259" key="1">
    <source>
        <dbReference type="Pfam" id="PF12697"/>
    </source>
</evidence>
<dbReference type="Proteomes" id="UP000730482">
    <property type="component" value="Unassembled WGS sequence"/>
</dbReference>
<organism evidence="2 3">
    <name type="scientific">Catenulispora pinistramenti</name>
    <dbReference type="NCBI Taxonomy" id="2705254"/>
    <lineage>
        <taxon>Bacteria</taxon>
        <taxon>Bacillati</taxon>
        <taxon>Actinomycetota</taxon>
        <taxon>Actinomycetes</taxon>
        <taxon>Catenulisporales</taxon>
        <taxon>Catenulisporaceae</taxon>
        <taxon>Catenulispora</taxon>
    </lineage>
</organism>
<comment type="caution">
    <text evidence="2">The sequence shown here is derived from an EMBL/GenBank/DDBJ whole genome shotgun (WGS) entry which is preliminary data.</text>
</comment>
<dbReference type="RefSeq" id="WP_212015228.1">
    <property type="nucleotide sequence ID" value="NZ_JAAFYZ010000128.1"/>
</dbReference>
<dbReference type="PANTHER" id="PTHR43798">
    <property type="entry name" value="MONOACYLGLYCEROL LIPASE"/>
    <property type="match status" value="1"/>
</dbReference>
<protein>
    <submittedName>
        <fullName evidence="2">Alpha/beta hydrolase</fullName>
    </submittedName>
</protein>
<keyword evidence="2" id="KW-0378">Hydrolase</keyword>
<dbReference type="GO" id="GO:0016787">
    <property type="term" value="F:hydrolase activity"/>
    <property type="evidence" value="ECO:0007669"/>
    <property type="project" value="UniProtKB-KW"/>
</dbReference>
<dbReference type="Gene3D" id="3.40.50.1820">
    <property type="entry name" value="alpha/beta hydrolase"/>
    <property type="match status" value="1"/>
</dbReference>
<feature type="domain" description="AB hydrolase-1" evidence="1">
    <location>
        <begin position="36"/>
        <end position="258"/>
    </location>
</feature>
<dbReference type="SUPFAM" id="SSF53474">
    <property type="entry name" value="alpha/beta-Hydrolases"/>
    <property type="match status" value="1"/>
</dbReference>
<keyword evidence="3" id="KW-1185">Reference proteome</keyword>
<sequence length="270" mass="29096">MTIANGSKMNHEVRRSDHTTIRYTASGPVGGPTLALIHGWACHRGDFDAIIDHLPADFRVLAIDLAEHGESRSTRDVWTMEEFAHDVAAVLEAESVAGCVVAGHSLGGAVAVEVGRLLPDIVTHVIALDGLHYLSLFPALSKEQTDAMLHLFREDFAGGVRGLVEGGSPAGTDPALREAYFQKMVAVRQPAGLHSIEGLIRWDMDAALHETKQPITVFAIRDLASPEALHRYGDRFDIVLVELGSHHFPAEAPEETAKLLAAVVSPSSPQ</sequence>
<evidence type="ECO:0000313" key="3">
    <source>
        <dbReference type="Proteomes" id="UP000730482"/>
    </source>
</evidence>
<reference evidence="2 3" key="1">
    <citation type="submission" date="2020-02" db="EMBL/GenBank/DDBJ databases">
        <title>Acidophilic actinobacteria isolated from forest soil.</title>
        <authorList>
            <person name="Golinska P."/>
        </authorList>
    </citation>
    <scope>NUCLEOTIDE SEQUENCE [LARGE SCALE GENOMIC DNA]</scope>
    <source>
        <strain evidence="2 3">NL8</strain>
    </source>
</reference>
<dbReference type="EMBL" id="JAAFYZ010000128">
    <property type="protein sequence ID" value="MBS2551143.1"/>
    <property type="molecule type" value="Genomic_DNA"/>
</dbReference>
<dbReference type="InterPro" id="IPR000073">
    <property type="entry name" value="AB_hydrolase_1"/>
</dbReference>
<dbReference type="Pfam" id="PF12697">
    <property type="entry name" value="Abhydrolase_6"/>
    <property type="match status" value="1"/>
</dbReference>
<evidence type="ECO:0000313" key="2">
    <source>
        <dbReference type="EMBL" id="MBS2551143.1"/>
    </source>
</evidence>
<dbReference type="PANTHER" id="PTHR43798:SF33">
    <property type="entry name" value="HYDROLASE, PUTATIVE (AFU_ORTHOLOGUE AFUA_2G14860)-RELATED"/>
    <property type="match status" value="1"/>
</dbReference>
<gene>
    <name evidence="2" type="ORF">KGQ19_30170</name>
</gene>
<proteinExistence type="predicted"/>